<comment type="caution">
    <text evidence="3">The sequence shown here is derived from an EMBL/GenBank/DDBJ whole genome shotgun (WGS) entry which is preliminary data.</text>
</comment>
<reference evidence="3" key="1">
    <citation type="submission" date="2020-06" db="EMBL/GenBank/DDBJ databases">
        <authorList>
            <person name="Li T."/>
            <person name="Hu X."/>
            <person name="Zhang T."/>
            <person name="Song X."/>
            <person name="Zhang H."/>
            <person name="Dai N."/>
            <person name="Sheng W."/>
            <person name="Hou X."/>
            <person name="Wei L."/>
        </authorList>
    </citation>
    <scope>NUCLEOTIDE SEQUENCE</scope>
    <source>
        <strain evidence="3">G02</strain>
        <tissue evidence="3">Leaf</tissue>
    </source>
</reference>
<reference evidence="3" key="2">
    <citation type="journal article" date="2024" name="Plant">
        <title>Genomic evolution and insights into agronomic trait innovations of Sesamum species.</title>
        <authorList>
            <person name="Miao H."/>
            <person name="Wang L."/>
            <person name="Qu L."/>
            <person name="Liu H."/>
            <person name="Sun Y."/>
            <person name="Le M."/>
            <person name="Wang Q."/>
            <person name="Wei S."/>
            <person name="Zheng Y."/>
            <person name="Lin W."/>
            <person name="Duan Y."/>
            <person name="Cao H."/>
            <person name="Xiong S."/>
            <person name="Wang X."/>
            <person name="Wei L."/>
            <person name="Li C."/>
            <person name="Ma Q."/>
            <person name="Ju M."/>
            <person name="Zhao R."/>
            <person name="Li G."/>
            <person name="Mu C."/>
            <person name="Tian Q."/>
            <person name="Mei H."/>
            <person name="Zhang T."/>
            <person name="Gao T."/>
            <person name="Zhang H."/>
        </authorList>
    </citation>
    <scope>NUCLEOTIDE SEQUENCE</scope>
    <source>
        <strain evidence="3">G02</strain>
    </source>
</reference>
<gene>
    <name evidence="3" type="ORF">Sradi_5928700</name>
</gene>
<dbReference type="Pfam" id="PF23163">
    <property type="entry name" value="CSD_RNase_II"/>
    <property type="match status" value="1"/>
</dbReference>
<feature type="domain" description="Ribonuclease II winged helix" evidence="2">
    <location>
        <begin position="174"/>
        <end position="236"/>
    </location>
</feature>
<dbReference type="Pfam" id="PF25255">
    <property type="entry name" value="WHD_RNase_II"/>
    <property type="match status" value="1"/>
</dbReference>
<name>A0AAW2KU36_SESRA</name>
<evidence type="ECO:0000313" key="3">
    <source>
        <dbReference type="EMBL" id="KAL0309864.1"/>
    </source>
</evidence>
<evidence type="ECO:0000259" key="2">
    <source>
        <dbReference type="Pfam" id="PF25255"/>
    </source>
</evidence>
<proteinExistence type="predicted"/>
<dbReference type="InterPro" id="IPR057324">
    <property type="entry name" value="WH_RNase_II"/>
</dbReference>
<dbReference type="InterPro" id="IPR056403">
    <property type="entry name" value="RNase_II_barrel"/>
</dbReference>
<dbReference type="EMBL" id="JACGWJ010000027">
    <property type="protein sequence ID" value="KAL0309864.1"/>
    <property type="molecule type" value="Genomic_DNA"/>
</dbReference>
<dbReference type="AlphaFoldDB" id="A0AAW2KU36"/>
<organism evidence="3">
    <name type="scientific">Sesamum radiatum</name>
    <name type="common">Black benniseed</name>
    <dbReference type="NCBI Taxonomy" id="300843"/>
    <lineage>
        <taxon>Eukaryota</taxon>
        <taxon>Viridiplantae</taxon>
        <taxon>Streptophyta</taxon>
        <taxon>Embryophyta</taxon>
        <taxon>Tracheophyta</taxon>
        <taxon>Spermatophyta</taxon>
        <taxon>Magnoliopsida</taxon>
        <taxon>eudicotyledons</taxon>
        <taxon>Gunneridae</taxon>
        <taxon>Pentapetalae</taxon>
        <taxon>asterids</taxon>
        <taxon>lamiids</taxon>
        <taxon>Lamiales</taxon>
        <taxon>Pedaliaceae</taxon>
        <taxon>Sesamum</taxon>
    </lineage>
</organism>
<protein>
    <submittedName>
        <fullName evidence="3">Ribonuclease II, chloroplastic/mitochondrial</fullName>
    </submittedName>
</protein>
<feature type="domain" description="Ribonuclease II-like barrel" evidence="1">
    <location>
        <begin position="111"/>
        <end position="172"/>
    </location>
</feature>
<accession>A0AAW2KU36</accession>
<evidence type="ECO:0000259" key="1">
    <source>
        <dbReference type="Pfam" id="PF23163"/>
    </source>
</evidence>
<sequence length="367" mass="41864">MAVRVMNGTGIFRCCGVSPPVTALRCCVHQHKSVHFHSSTRYSMARRLHCRLISFLHGVVGIRRYSAQSLVEVFVEELESLRKRGSVRASNKLELKSSEELVENKLGKQVLEKGLLLEFRKDPERVLLAVAQKPDGKKNWMVADQNGVMTSIKPQQITFIVPGIKSFDHTEISNFVQKAQDNLDPALLEFAWIELLEKNNKSVTVEELAEMIFGSAEPLESYSAHLLLSKDDVYFTALVSKEIAMTHGLSEIRRTVTEATLTHAHGSSDGTIIEGDWKEEVVEGKQRKVKEEEFLTIWRHGDKKKEIKQEEASSFWAETLEQDVKKEGDELRNEIRRRSDRRNTPNFHISMSSSLSFFSLFDSDRMN</sequence>